<accession>A0AA41X298</accession>
<comment type="catalytic activity">
    <reaction evidence="8 9">
        <text>hydroxymethylbilane = uroporphyrinogen III + H2O</text>
        <dbReference type="Rhea" id="RHEA:18965"/>
        <dbReference type="ChEBI" id="CHEBI:15377"/>
        <dbReference type="ChEBI" id="CHEBI:57308"/>
        <dbReference type="ChEBI" id="CHEBI:57845"/>
        <dbReference type="EC" id="4.2.1.75"/>
    </reaction>
</comment>
<dbReference type="GO" id="GO:0006780">
    <property type="term" value="P:uroporphyrinogen III biosynthetic process"/>
    <property type="evidence" value="ECO:0007669"/>
    <property type="project" value="UniProtKB-UniRule"/>
</dbReference>
<comment type="function">
    <text evidence="6 9">Catalyzes cyclization of the linear tetrapyrrole, hydroxymethylbilane, to the macrocyclic uroporphyrinogen III.</text>
</comment>
<dbReference type="RefSeq" id="WP_254100206.1">
    <property type="nucleotide sequence ID" value="NZ_JANATA010000010.1"/>
</dbReference>
<evidence type="ECO:0000256" key="8">
    <source>
        <dbReference type="ARBA" id="ARBA00048617"/>
    </source>
</evidence>
<dbReference type="EMBL" id="JANATA010000010">
    <property type="protein sequence ID" value="MCP3428688.1"/>
    <property type="molecule type" value="Genomic_DNA"/>
</dbReference>
<dbReference type="EC" id="4.2.1.75" evidence="3 9"/>
<dbReference type="Proteomes" id="UP001165413">
    <property type="component" value="Unassembled WGS sequence"/>
</dbReference>
<feature type="domain" description="Tetrapyrrole biosynthesis uroporphyrinogen III synthase" evidence="10">
    <location>
        <begin position="16"/>
        <end position="246"/>
    </location>
</feature>
<evidence type="ECO:0000256" key="3">
    <source>
        <dbReference type="ARBA" id="ARBA00013109"/>
    </source>
</evidence>
<evidence type="ECO:0000256" key="1">
    <source>
        <dbReference type="ARBA" id="ARBA00004772"/>
    </source>
</evidence>
<dbReference type="CDD" id="cd06578">
    <property type="entry name" value="HemD"/>
    <property type="match status" value="1"/>
</dbReference>
<keyword evidence="12" id="KW-1185">Reference proteome</keyword>
<comment type="caution">
    <text evidence="11">The sequence shown here is derived from an EMBL/GenBank/DDBJ whole genome shotgun (WGS) entry which is preliminary data.</text>
</comment>
<dbReference type="GO" id="GO:0004852">
    <property type="term" value="F:uroporphyrinogen-III synthase activity"/>
    <property type="evidence" value="ECO:0007669"/>
    <property type="project" value="UniProtKB-UniRule"/>
</dbReference>
<gene>
    <name evidence="11" type="ORF">NLF92_06990</name>
</gene>
<evidence type="ECO:0000259" key="10">
    <source>
        <dbReference type="Pfam" id="PF02602"/>
    </source>
</evidence>
<dbReference type="PANTHER" id="PTHR38042">
    <property type="entry name" value="UROPORPHYRINOGEN-III SYNTHASE, CHLOROPLASTIC"/>
    <property type="match status" value="1"/>
</dbReference>
<evidence type="ECO:0000256" key="9">
    <source>
        <dbReference type="RuleBase" id="RU366031"/>
    </source>
</evidence>
<evidence type="ECO:0000313" key="12">
    <source>
        <dbReference type="Proteomes" id="UP001165413"/>
    </source>
</evidence>
<dbReference type="GO" id="GO:0006782">
    <property type="term" value="P:protoporphyrinogen IX biosynthetic process"/>
    <property type="evidence" value="ECO:0007669"/>
    <property type="project" value="UniProtKB-UniRule"/>
</dbReference>
<dbReference type="InterPro" id="IPR036108">
    <property type="entry name" value="4pyrrol_syn_uPrphyn_synt_sf"/>
</dbReference>
<comment type="similarity">
    <text evidence="2 9">Belongs to the uroporphyrinogen-III synthase family.</text>
</comment>
<reference evidence="11" key="1">
    <citation type="submission" date="2022-07" db="EMBL/GenBank/DDBJ databases">
        <title>Characterization of the Novel Bacterium Alteromonas immobilis LMIT006 and Alteromonas gregis LMIT007.</title>
        <authorList>
            <person name="Lin X."/>
        </authorList>
    </citation>
    <scope>NUCLEOTIDE SEQUENCE</scope>
    <source>
        <strain evidence="11">LMIT007</strain>
    </source>
</reference>
<proteinExistence type="inferred from homology"/>
<keyword evidence="4 9" id="KW-0456">Lyase</keyword>
<dbReference type="InterPro" id="IPR039793">
    <property type="entry name" value="UROS/Hem4"/>
</dbReference>
<dbReference type="PANTHER" id="PTHR38042:SF1">
    <property type="entry name" value="UROPORPHYRINOGEN-III SYNTHASE, CHLOROPLASTIC"/>
    <property type="match status" value="1"/>
</dbReference>
<name>A0AA41X298_9ALTE</name>
<dbReference type="AlphaFoldDB" id="A0AA41X298"/>
<dbReference type="Gene3D" id="3.40.50.10090">
    <property type="match status" value="2"/>
</dbReference>
<dbReference type="Pfam" id="PF02602">
    <property type="entry name" value="HEM4"/>
    <property type="match status" value="1"/>
</dbReference>
<organism evidence="11 12">
    <name type="scientific">Opacimonas viscosa</name>
    <dbReference type="NCBI Taxonomy" id="2961944"/>
    <lineage>
        <taxon>Bacteria</taxon>
        <taxon>Pseudomonadati</taxon>
        <taxon>Pseudomonadota</taxon>
        <taxon>Gammaproteobacteria</taxon>
        <taxon>Alteromonadales</taxon>
        <taxon>Alteromonadaceae</taxon>
        <taxon>Opacimonas</taxon>
    </lineage>
</organism>
<evidence type="ECO:0000256" key="6">
    <source>
        <dbReference type="ARBA" id="ARBA00037589"/>
    </source>
</evidence>
<dbReference type="SUPFAM" id="SSF69618">
    <property type="entry name" value="HemD-like"/>
    <property type="match status" value="1"/>
</dbReference>
<evidence type="ECO:0000256" key="4">
    <source>
        <dbReference type="ARBA" id="ARBA00023239"/>
    </source>
</evidence>
<evidence type="ECO:0000313" key="11">
    <source>
        <dbReference type="EMBL" id="MCP3428688.1"/>
    </source>
</evidence>
<comment type="pathway">
    <text evidence="1 9">Porphyrin-containing compound metabolism; protoporphyrin-IX biosynthesis; coproporphyrinogen-III from 5-aminolevulinate: step 3/4.</text>
</comment>
<evidence type="ECO:0000256" key="7">
    <source>
        <dbReference type="ARBA" id="ARBA00040167"/>
    </source>
</evidence>
<evidence type="ECO:0000256" key="5">
    <source>
        <dbReference type="ARBA" id="ARBA00023244"/>
    </source>
</evidence>
<sequence>MSIVILRPTHKIKASQQAFSHAGLTAVGVALQTLLPADDIGYIVQSANIGQAKHIIFTSQRAACLSLPFIPELPSQTYLYAVGPSTFETIAQWTNQHPFWCNNHQIMLPDVRHFTSEGLLALAPLQKARLCSENPENIVIVKGLNGRSTLHETLLERGANVIECAVYSRENLPVPEATHSWVMADIKTMVTTSSEQLQQAFKVFPKAWLISLQWVVVSERTALAAKQLGITKIYIANGASDAALIEKVQSI</sequence>
<protein>
    <recommendedName>
        <fullName evidence="7 9">Uroporphyrinogen-III synthase</fullName>
        <ecNumber evidence="3 9">4.2.1.75</ecNumber>
    </recommendedName>
</protein>
<dbReference type="InterPro" id="IPR003754">
    <property type="entry name" value="4pyrrol_synth_uPrphyn_synth"/>
</dbReference>
<keyword evidence="5 9" id="KW-0627">Porphyrin biosynthesis</keyword>
<evidence type="ECO:0000256" key="2">
    <source>
        <dbReference type="ARBA" id="ARBA00008133"/>
    </source>
</evidence>